<name>A0A382FIY3_9ZZZZ</name>
<evidence type="ECO:0000313" key="2">
    <source>
        <dbReference type="EMBL" id="SVB61941.1"/>
    </source>
</evidence>
<gene>
    <name evidence="2" type="ORF">METZ01_LOCUS214795</name>
</gene>
<proteinExistence type="predicted"/>
<feature type="non-terminal residue" evidence="2">
    <location>
        <position position="490"/>
    </location>
</feature>
<organism evidence="2">
    <name type="scientific">marine metagenome</name>
    <dbReference type="NCBI Taxonomy" id="408172"/>
    <lineage>
        <taxon>unclassified sequences</taxon>
        <taxon>metagenomes</taxon>
        <taxon>ecological metagenomes</taxon>
    </lineage>
</organism>
<accession>A0A382FIY3</accession>
<dbReference type="EMBL" id="UINC01049769">
    <property type="protein sequence ID" value="SVB61941.1"/>
    <property type="molecule type" value="Genomic_DNA"/>
</dbReference>
<protein>
    <recommendedName>
        <fullName evidence="1">Rhamnogalacturonase A/B/Epimerase-like pectate lyase domain-containing protein</fullName>
    </recommendedName>
</protein>
<sequence>MPAQRDAELSERLSTIGDVLNVKLFGAMGDGVTDDTVAIQAAIDGATAFRTGALVTNPIVYLPQGIYLLSDSLKVPSASTLNMVGAGPFASRFTVTGGFSLPVIDIGAADAGVNNVTLASFGINAAGQRGGAPGIKMRRLDRGRIDEVEVATASGAGLLLSNCTVDITRCQFSGNGTDGILVRSSTAVFISRCLNNANGGYSVRVEYDNSDITGTPPIAGPADVQVTIKNNSFESDVAGVILISGVENVTVEMNQFQASQMPAIDVTGVSRHCSIVNNYWRLSSVDPVTTSGGSATDVATIRFGSATEDNVHGLNTVHAGNFLRVRVQDHGLNYSLDHDRFSIKSFLNVDGGAPGSGWATAQRTNVALHSEDLTNAVWVNVGGAALLQSADAGNPHSSVGQSTRITFPQGTGVTTITQQVSGLSVGIGDRVDFGLFLAFLGWTSAAATHDFNLRILDSADVVLVDRLWRPTVEWERFIVSHIATVPHTSL</sequence>
<dbReference type="AlphaFoldDB" id="A0A382FIY3"/>
<dbReference type="InterPro" id="IPR011050">
    <property type="entry name" value="Pectin_lyase_fold/virulence"/>
</dbReference>
<dbReference type="Pfam" id="PF12708">
    <property type="entry name" value="Pect-lyase_RHGA_epim"/>
    <property type="match status" value="1"/>
</dbReference>
<dbReference type="InterPro" id="IPR024535">
    <property type="entry name" value="RHGA/B-epi-like_pectate_lyase"/>
</dbReference>
<feature type="domain" description="Rhamnogalacturonase A/B/Epimerase-like pectate lyase" evidence="1">
    <location>
        <begin position="20"/>
        <end position="258"/>
    </location>
</feature>
<dbReference type="SUPFAM" id="SSF51126">
    <property type="entry name" value="Pectin lyase-like"/>
    <property type="match status" value="1"/>
</dbReference>
<reference evidence="2" key="1">
    <citation type="submission" date="2018-05" db="EMBL/GenBank/DDBJ databases">
        <authorList>
            <person name="Lanie J.A."/>
            <person name="Ng W.-L."/>
            <person name="Kazmierczak K.M."/>
            <person name="Andrzejewski T.M."/>
            <person name="Davidsen T.M."/>
            <person name="Wayne K.J."/>
            <person name="Tettelin H."/>
            <person name="Glass J.I."/>
            <person name="Rusch D."/>
            <person name="Podicherti R."/>
            <person name="Tsui H.-C.T."/>
            <person name="Winkler M.E."/>
        </authorList>
    </citation>
    <scope>NUCLEOTIDE SEQUENCE</scope>
</reference>
<dbReference type="Gene3D" id="2.160.20.10">
    <property type="entry name" value="Single-stranded right-handed beta-helix, Pectin lyase-like"/>
    <property type="match status" value="1"/>
</dbReference>
<dbReference type="InterPro" id="IPR012334">
    <property type="entry name" value="Pectin_lyas_fold"/>
</dbReference>
<evidence type="ECO:0000259" key="1">
    <source>
        <dbReference type="Pfam" id="PF12708"/>
    </source>
</evidence>